<evidence type="ECO:0000313" key="4">
    <source>
        <dbReference type="EMBL" id="QJI04546.1"/>
    </source>
</evidence>
<gene>
    <name evidence="4" type="ORF">MM415A00093_0039</name>
    <name evidence="2" type="ORF">MM415B00143_0047</name>
    <name evidence="1" type="ORF">TM448A00087_0065</name>
    <name evidence="3" type="ORF">TM448B00099_0048</name>
</gene>
<protein>
    <submittedName>
        <fullName evidence="1">Uncharacterized protein</fullName>
    </submittedName>
</protein>
<evidence type="ECO:0000313" key="2">
    <source>
        <dbReference type="EMBL" id="QJA67896.1"/>
    </source>
</evidence>
<dbReference type="AlphaFoldDB" id="A0A6H1Z9J7"/>
<reference evidence="1" key="1">
    <citation type="submission" date="2020-03" db="EMBL/GenBank/DDBJ databases">
        <title>The deep terrestrial virosphere.</title>
        <authorList>
            <person name="Holmfeldt K."/>
            <person name="Nilsson E."/>
            <person name="Simone D."/>
            <person name="Lopez-Fernandez M."/>
            <person name="Wu X."/>
            <person name="de Brujin I."/>
            <person name="Lundin D."/>
            <person name="Andersson A."/>
            <person name="Bertilsson S."/>
            <person name="Dopson M."/>
        </authorList>
    </citation>
    <scope>NUCLEOTIDE SEQUENCE</scope>
    <source>
        <strain evidence="4">MM415A00093</strain>
        <strain evidence="2">MM415B00143</strain>
        <strain evidence="1">TM448A00087</strain>
        <strain evidence="3">TM448B00099</strain>
    </source>
</reference>
<evidence type="ECO:0000313" key="1">
    <source>
        <dbReference type="EMBL" id="QJA44132.1"/>
    </source>
</evidence>
<evidence type="ECO:0000313" key="3">
    <source>
        <dbReference type="EMBL" id="QJH93572.1"/>
    </source>
</evidence>
<dbReference type="EMBL" id="MT145187">
    <property type="protein sequence ID" value="QJI04546.1"/>
    <property type="molecule type" value="Genomic_DNA"/>
</dbReference>
<dbReference type="EMBL" id="MT144589">
    <property type="protein sequence ID" value="QJH93572.1"/>
    <property type="molecule type" value="Genomic_DNA"/>
</dbReference>
<proteinExistence type="predicted"/>
<dbReference type="EMBL" id="MT141577">
    <property type="protein sequence ID" value="QJA67896.1"/>
    <property type="molecule type" value="Genomic_DNA"/>
</dbReference>
<organism evidence="1">
    <name type="scientific">viral metagenome</name>
    <dbReference type="NCBI Taxonomy" id="1070528"/>
    <lineage>
        <taxon>unclassified sequences</taxon>
        <taxon>metagenomes</taxon>
        <taxon>organismal metagenomes</taxon>
    </lineage>
</organism>
<sequence length="74" mass="8633">MRKSKWYWLIIGRAQRGWTTEIQGGIEAHTQATWRGDQIANGHSKRLLIAIFRAFLDWNKKVKNLRAIPGPFNN</sequence>
<name>A0A6H1Z9J7_9ZZZZ</name>
<accession>A0A6H1Z9J7</accession>
<dbReference type="EMBL" id="MT143973">
    <property type="protein sequence ID" value="QJA44132.1"/>
    <property type="molecule type" value="Genomic_DNA"/>
</dbReference>